<proteinExistence type="predicted"/>
<keyword evidence="3" id="KW-0597">Phosphoprotein</keyword>
<dbReference type="InterPro" id="IPR000873">
    <property type="entry name" value="AMP-dep_synth/lig_dom"/>
</dbReference>
<dbReference type="InterPro" id="IPR001242">
    <property type="entry name" value="Condensation_dom"/>
</dbReference>
<dbReference type="InterPro" id="IPR006162">
    <property type="entry name" value="Ppantetheine_attach_site"/>
</dbReference>
<comment type="cofactor">
    <cofactor evidence="1">
        <name>pantetheine 4'-phosphate</name>
        <dbReference type="ChEBI" id="CHEBI:47942"/>
    </cofactor>
</comment>
<dbReference type="SUPFAM" id="SSF47336">
    <property type="entry name" value="ACP-like"/>
    <property type="match status" value="1"/>
</dbReference>
<dbReference type="Pfam" id="PF00501">
    <property type="entry name" value="AMP-binding"/>
    <property type="match status" value="1"/>
</dbReference>
<keyword evidence="7" id="KW-1185">Reference proteome</keyword>
<keyword evidence="2" id="KW-0596">Phosphopantetheine</keyword>
<accession>A0ABW5JP07</accession>
<dbReference type="Gene3D" id="3.30.559.10">
    <property type="entry name" value="Chloramphenicol acetyltransferase-like domain"/>
    <property type="match status" value="1"/>
</dbReference>
<evidence type="ECO:0000313" key="7">
    <source>
        <dbReference type="Proteomes" id="UP001597441"/>
    </source>
</evidence>
<gene>
    <name evidence="6" type="ORF">ACFSQS_03640</name>
</gene>
<dbReference type="PIRSF" id="PIRSF001617">
    <property type="entry name" value="Alpha-AR"/>
    <property type="match status" value="1"/>
</dbReference>
<keyword evidence="4" id="KW-0671">Queuosine biosynthesis</keyword>
<protein>
    <submittedName>
        <fullName evidence="6">Amino acid adenylation domain-containing protein</fullName>
    </submittedName>
</protein>
<dbReference type="Gene3D" id="1.10.1200.10">
    <property type="entry name" value="ACP-like"/>
    <property type="match status" value="1"/>
</dbReference>
<dbReference type="Gene3D" id="3.30.300.30">
    <property type="match status" value="2"/>
</dbReference>
<feature type="domain" description="Carrier" evidence="5">
    <location>
        <begin position="1297"/>
        <end position="1372"/>
    </location>
</feature>
<dbReference type="InterPro" id="IPR014729">
    <property type="entry name" value="Rossmann-like_a/b/a_fold"/>
</dbReference>
<dbReference type="Pfam" id="PF00550">
    <property type="entry name" value="PP-binding"/>
    <property type="match status" value="1"/>
</dbReference>
<dbReference type="Gene3D" id="2.30.38.10">
    <property type="entry name" value="Luciferase, Domain 3"/>
    <property type="match status" value="1"/>
</dbReference>
<evidence type="ECO:0000256" key="1">
    <source>
        <dbReference type="ARBA" id="ARBA00001957"/>
    </source>
</evidence>
<dbReference type="InterPro" id="IPR010071">
    <property type="entry name" value="AA_adenyl_dom"/>
</dbReference>
<evidence type="ECO:0000256" key="3">
    <source>
        <dbReference type="ARBA" id="ARBA00022553"/>
    </source>
</evidence>
<dbReference type="Gene3D" id="3.40.50.980">
    <property type="match status" value="2"/>
</dbReference>
<dbReference type="PROSITE" id="PS00012">
    <property type="entry name" value="PHOSPHOPANTETHEINE"/>
    <property type="match status" value="1"/>
</dbReference>
<evidence type="ECO:0000256" key="4">
    <source>
        <dbReference type="ARBA" id="ARBA00022785"/>
    </source>
</evidence>
<dbReference type="InterPro" id="IPR020806">
    <property type="entry name" value="PKS_PP-bd"/>
</dbReference>
<evidence type="ECO:0000256" key="2">
    <source>
        <dbReference type="ARBA" id="ARBA00022450"/>
    </source>
</evidence>
<comment type="caution">
    <text evidence="6">The sequence shown here is derived from an EMBL/GenBank/DDBJ whole genome shotgun (WGS) entry which is preliminary data.</text>
</comment>
<dbReference type="SUPFAM" id="SSF52402">
    <property type="entry name" value="Adenine nucleotide alpha hydrolases-like"/>
    <property type="match status" value="1"/>
</dbReference>
<dbReference type="Pfam" id="PF06508">
    <property type="entry name" value="QueC"/>
    <property type="match status" value="1"/>
</dbReference>
<dbReference type="Gene3D" id="3.30.559.30">
    <property type="entry name" value="Nonribosomal peptide synthetase, condensation domain"/>
    <property type="match status" value="1"/>
</dbReference>
<dbReference type="RefSeq" id="WP_388014247.1">
    <property type="nucleotide sequence ID" value="NZ_JBHUDT010000001.1"/>
</dbReference>
<evidence type="ECO:0000259" key="5">
    <source>
        <dbReference type="PROSITE" id="PS50075"/>
    </source>
</evidence>
<dbReference type="SUPFAM" id="SSF52777">
    <property type="entry name" value="CoA-dependent acyltransferases"/>
    <property type="match status" value="2"/>
</dbReference>
<dbReference type="Proteomes" id="UP001597441">
    <property type="component" value="Unassembled WGS sequence"/>
</dbReference>
<dbReference type="InterPro" id="IPR036736">
    <property type="entry name" value="ACP-like_sf"/>
</dbReference>
<name>A0ABW5JP07_9FLAO</name>
<reference evidence="7" key="1">
    <citation type="journal article" date="2019" name="Int. J. Syst. Evol. Microbiol.">
        <title>The Global Catalogue of Microorganisms (GCM) 10K type strain sequencing project: providing services to taxonomists for standard genome sequencing and annotation.</title>
        <authorList>
            <consortium name="The Broad Institute Genomics Platform"/>
            <consortium name="The Broad Institute Genome Sequencing Center for Infectious Disease"/>
            <person name="Wu L."/>
            <person name="Ma J."/>
        </authorList>
    </citation>
    <scope>NUCLEOTIDE SEQUENCE [LARGE SCALE GENOMIC DNA]</scope>
    <source>
        <strain evidence="7">KCTC 42903</strain>
    </source>
</reference>
<dbReference type="InterPro" id="IPR023213">
    <property type="entry name" value="CAT-like_dom_sf"/>
</dbReference>
<dbReference type="Gene3D" id="3.40.50.620">
    <property type="entry name" value="HUPs"/>
    <property type="match status" value="1"/>
</dbReference>
<dbReference type="SMART" id="SM00823">
    <property type="entry name" value="PKS_PP"/>
    <property type="match status" value="1"/>
</dbReference>
<organism evidence="6 7">
    <name type="scientific">Gelatiniphilus marinus</name>
    <dbReference type="NCBI Taxonomy" id="1759464"/>
    <lineage>
        <taxon>Bacteria</taxon>
        <taxon>Pseudomonadati</taxon>
        <taxon>Bacteroidota</taxon>
        <taxon>Flavobacteriia</taxon>
        <taxon>Flavobacteriales</taxon>
        <taxon>Flavobacteriaceae</taxon>
        <taxon>Gelatiniphilus</taxon>
    </lineage>
</organism>
<sequence>MSNQYMPLTQSQLMLLAGQKLNPESPLHNTTHAFDISGAINVAVFKKAFKALVEQVDALRFVFLEKDGTPYQTITLNTNVELELIHFDNDANESDIKNWLKHRSELPLDLTKQVFDAALLNIDNQRYIWFLNMHHLVTDAVSATLVYKYLTQLYKHVENDALNEMIEIPSFKDYIIFENNQQKQDNAQNYEYWTRKIKGLSKTSNFYGKQSKENSTASKRVSVKLGLERYQKIKDLAKKPEIRSWSSNLTHFNILATAFFVYLHRISGDKKIVFGAPAHNRINTTYQNTVGLFIEIFPVVMELTDNDTFYTILQRLNIEANNYLRHVKPGMVVPEVSRSFNTIFNFITASFSDFNGMPMQSEWMHTNHIDMTHQLRCHIYDFDATGNMEVHFDLNNVVFNNEVAQQVPLHFLKIVDAIIEDINQPINKQALVSTKEITGFLTPQLGLSNPYISILETFQNHAKTNPNAVALQYKNETLTYKGLNKKANQLAHYLSKQGVVIDNKIAIYNYRNSDYIISVLATKKLGAAFVPIASSQPSERVGFIISDSNCSHVLTNNDLKNNLVSIEIPIIDTSAIKADLANQSSENLDIKQDENGLAYVLYTSGSTGNPKGVQISNKALSNYIFWAKDYYNFNSTLAFALCTSIGFDLTITSTFLPLVSGGRILVYKENTSGPDTAVLNVVKDNLANAIKLTPSHLMLFKDKDLTDSAIEKIIVGGEDFKVSLGKSIKKAFGNRVQIYNEYGPTEATVGCIVSEFNPETHQDSSVPIGKPILNMHAYILDDYKNLVPKGVVGTLYLSGDSLANGYLGLNALTEEKFTDHPFIKGQKMYNTGDLARINENGEYEYLGRVDEQVKLRGYRIELTDIESNLNAINGIENCAVVLAKSSKIKIAEADVVNCKDCGLPSNYPNTDFDENGVCHLCNAFKNYKDKAEKYFKTEDELKTILTANKGNNPTYDCISLLSGGKDSTYILAQLVGMGLKVLAFTLDNGYISEQAIDNVKRIVKKLGVDHVFGTTKHMNDIFIDSLNRHKNVCNGCFKTIYTLSTKIAIEKQIPFIVTGLSRGQFFETRLTEELFWDEELDVKKIDDTILEVRKLYHREEDAVKDLLDVSMFKDDAVFDKVQFVDFYRYSDVSLEEMLTYLDEKIGWVRPTDTGRSTNCLINQVGIYVHKKEKGYSNYSFPYSWDVRLGHKTRDESLEEINEYIEEVEVKRIMEEIGYKESDAFENDEKLVAYYTGNPSISVKELKDQLSKRLPEYMLPSSFKYLDEMPLTKNGKIDKQTLRSFNTEQLELETAYVPPRNEIDKLVEGVWKNVLRLNKIGIHDNFIALGGHSLAAIRVTSRLNEELGLEIPLNKVFNLPTIKAYSDYLEQTMLELL</sequence>
<dbReference type="InterPro" id="IPR020845">
    <property type="entry name" value="AMP-binding_CS"/>
</dbReference>
<dbReference type="PROSITE" id="PS50075">
    <property type="entry name" value="CARRIER"/>
    <property type="match status" value="1"/>
</dbReference>
<dbReference type="EMBL" id="JBHULK010000001">
    <property type="protein sequence ID" value="MFD2534188.1"/>
    <property type="molecule type" value="Genomic_DNA"/>
</dbReference>
<dbReference type="PANTHER" id="PTHR45527:SF1">
    <property type="entry name" value="FATTY ACID SYNTHASE"/>
    <property type="match status" value="1"/>
</dbReference>
<evidence type="ECO:0000313" key="6">
    <source>
        <dbReference type="EMBL" id="MFD2534188.1"/>
    </source>
</evidence>
<dbReference type="PROSITE" id="PS00455">
    <property type="entry name" value="AMP_BINDING"/>
    <property type="match status" value="1"/>
</dbReference>
<dbReference type="InterPro" id="IPR009081">
    <property type="entry name" value="PP-bd_ACP"/>
</dbReference>
<dbReference type="InterPro" id="IPR018317">
    <property type="entry name" value="QueC"/>
</dbReference>
<dbReference type="InterPro" id="IPR045851">
    <property type="entry name" value="AMP-bd_C_sf"/>
</dbReference>
<dbReference type="Pfam" id="PF00668">
    <property type="entry name" value="Condensation"/>
    <property type="match status" value="1"/>
</dbReference>
<dbReference type="PANTHER" id="PTHR45527">
    <property type="entry name" value="NONRIBOSOMAL PEPTIDE SYNTHETASE"/>
    <property type="match status" value="1"/>
</dbReference>
<dbReference type="NCBIfam" id="TIGR01733">
    <property type="entry name" value="AA-adenyl-dom"/>
    <property type="match status" value="1"/>
</dbReference>
<dbReference type="SUPFAM" id="SSF56801">
    <property type="entry name" value="Acetyl-CoA synthetase-like"/>
    <property type="match status" value="2"/>
</dbReference>